<gene>
    <name evidence="1" type="ORF">NLG97_g2951</name>
</gene>
<reference evidence="1" key="1">
    <citation type="submission" date="2022-07" db="EMBL/GenBank/DDBJ databases">
        <title>Genome Sequence of Lecanicillium saksenae.</title>
        <authorList>
            <person name="Buettner E."/>
        </authorList>
    </citation>
    <scope>NUCLEOTIDE SEQUENCE</scope>
    <source>
        <strain evidence="1">VT-O1</strain>
    </source>
</reference>
<dbReference type="EMBL" id="JANAKD010000225">
    <property type="protein sequence ID" value="KAJ3496051.1"/>
    <property type="molecule type" value="Genomic_DNA"/>
</dbReference>
<name>A0ACC1QZF6_9HYPO</name>
<protein>
    <submittedName>
        <fullName evidence="1">Uncharacterized protein</fullName>
    </submittedName>
</protein>
<proteinExistence type="predicted"/>
<keyword evidence="2" id="KW-1185">Reference proteome</keyword>
<dbReference type="Proteomes" id="UP001148737">
    <property type="component" value="Unassembled WGS sequence"/>
</dbReference>
<accession>A0ACC1QZF6</accession>
<organism evidence="1 2">
    <name type="scientific">Lecanicillium saksenae</name>
    <dbReference type="NCBI Taxonomy" id="468837"/>
    <lineage>
        <taxon>Eukaryota</taxon>
        <taxon>Fungi</taxon>
        <taxon>Dikarya</taxon>
        <taxon>Ascomycota</taxon>
        <taxon>Pezizomycotina</taxon>
        <taxon>Sordariomycetes</taxon>
        <taxon>Hypocreomycetidae</taxon>
        <taxon>Hypocreales</taxon>
        <taxon>Cordycipitaceae</taxon>
        <taxon>Lecanicillium</taxon>
    </lineage>
</organism>
<evidence type="ECO:0000313" key="1">
    <source>
        <dbReference type="EMBL" id="KAJ3496051.1"/>
    </source>
</evidence>
<evidence type="ECO:0000313" key="2">
    <source>
        <dbReference type="Proteomes" id="UP001148737"/>
    </source>
</evidence>
<comment type="caution">
    <text evidence="1">The sequence shown here is derived from an EMBL/GenBank/DDBJ whole genome shotgun (WGS) entry which is preliminary data.</text>
</comment>
<sequence length="614" mass="69964">MDRFTASPQSISGQERDSLGGRGSTTTQSDSEASQHNSENDQQRKRRWAPKVKTGCATCRQVVPVTHRLDESLKLSRQRRIKCDENRPVCKKCISGRRVCRGYMQISHVSFVKSSTKPVVTMEPSPPMSPGEISQRPNEIDLFHYFRAEVVPEMAGAFDQEYWMGNLLRQAQAEPIVWHACNAIAAVHKLDKLEIYGASSLAGEQKSLSLQPTEQYIAAIQQMGRLTKRDSLTLEQKRDIVLVSLLFTVLSFIRGDIQDCNLHTASSFKLIESWKLWEQTRLYRSRDKHSVHTADSLIYFCVRIETMGSHLRKPDHFYDYFWEGCSLKLRDDPFISLTEAYFELELICNAGTDITVRPGPKRVKFTDDEIQAAEGLRGRYRDRLAKWEGKFRDFAWSCLEGDRLAVAILELRAAMMRRIVFTEDALTVSETCWDSSAAEFARLIGLAKEILAWRYAALGQDGNNPHGHKSRHGGRTMSVGPMVNETLYLIARLCRDPIVRRQAIALLAHDFHLSPGIDTLLYIFMASAIRDQEEREWNKAHQFRGVASVCGCSRVQHVICDDHRICTSCLDGATRNSAVLWVKTVDDVNRDEAWRKIPMQYGSYHPELTPLSEI</sequence>